<dbReference type="Pfam" id="PF12570">
    <property type="entry name" value="DUF3750"/>
    <property type="match status" value="1"/>
</dbReference>
<comment type="caution">
    <text evidence="2">The sequence shown here is derived from an EMBL/GenBank/DDBJ whole genome shotgun (WGS) entry which is preliminary data.</text>
</comment>
<protein>
    <submittedName>
        <fullName evidence="2">DUF3750 domain-containing protein</fullName>
    </submittedName>
</protein>
<accession>A0ABT9E8D3</accession>
<organism evidence="2 3">
    <name type="scientific">Paracraurococcus lichenis</name>
    <dbReference type="NCBI Taxonomy" id="3064888"/>
    <lineage>
        <taxon>Bacteria</taxon>
        <taxon>Pseudomonadati</taxon>
        <taxon>Pseudomonadota</taxon>
        <taxon>Alphaproteobacteria</taxon>
        <taxon>Acetobacterales</taxon>
        <taxon>Roseomonadaceae</taxon>
        <taxon>Paracraurococcus</taxon>
    </lineage>
</organism>
<dbReference type="RefSeq" id="WP_305107266.1">
    <property type="nucleotide sequence ID" value="NZ_JAUTWS010000047.1"/>
</dbReference>
<keyword evidence="1" id="KW-0812">Transmembrane</keyword>
<gene>
    <name evidence="2" type="ORF">Q7A36_28980</name>
</gene>
<feature type="transmembrane region" description="Helical" evidence="1">
    <location>
        <begin position="6"/>
        <end position="26"/>
    </location>
</feature>
<keyword evidence="1" id="KW-1133">Transmembrane helix</keyword>
<evidence type="ECO:0000313" key="2">
    <source>
        <dbReference type="EMBL" id="MDO9712411.1"/>
    </source>
</evidence>
<sequence>MLVTKSSLALFGLLYLLPLGISVLLYQRTGIGADWWSADRSSIGRLPPAWDNPAALVRVFAAPTVRWRGILAVHCWIVLKPAGGAAYTRYDYTAWGEPVRVNGFAPDGRWFGREPELVFAADGEAAAAMIPRMQAAIAGYAWRNRGDYRAWPGPNSNTFVAAVLDAVPEAGAVLPPTAIGKDFPYDGRWLRRTASGTGIRLSLGGYAGITLAWVEGIEVNILGAVAGIDLRRPALKLPGLGRLGLPSVPDTGPDTGQAPA</sequence>
<evidence type="ECO:0000313" key="3">
    <source>
        <dbReference type="Proteomes" id="UP001243009"/>
    </source>
</evidence>
<dbReference type="InterPro" id="IPR022224">
    <property type="entry name" value="DUF3750"/>
</dbReference>
<evidence type="ECO:0000256" key="1">
    <source>
        <dbReference type="SAM" id="Phobius"/>
    </source>
</evidence>
<proteinExistence type="predicted"/>
<name>A0ABT9E8D3_9PROT</name>
<reference evidence="2 3" key="1">
    <citation type="submission" date="2023-08" db="EMBL/GenBank/DDBJ databases">
        <title>The draft genome sequence of Paracraurococcus sp. LOR1-02.</title>
        <authorList>
            <person name="Kingkaew E."/>
            <person name="Tanasupawat S."/>
        </authorList>
    </citation>
    <scope>NUCLEOTIDE SEQUENCE [LARGE SCALE GENOMIC DNA]</scope>
    <source>
        <strain evidence="2 3">LOR1-02</strain>
    </source>
</reference>
<dbReference type="Proteomes" id="UP001243009">
    <property type="component" value="Unassembled WGS sequence"/>
</dbReference>
<keyword evidence="1" id="KW-0472">Membrane</keyword>
<dbReference type="EMBL" id="JAUTWS010000047">
    <property type="protein sequence ID" value="MDO9712411.1"/>
    <property type="molecule type" value="Genomic_DNA"/>
</dbReference>
<keyword evidence="3" id="KW-1185">Reference proteome</keyword>